<gene>
    <name evidence="3" type="ORF">MOX91_07505</name>
</gene>
<feature type="transmembrane region" description="Helical" evidence="1">
    <location>
        <begin position="461"/>
        <end position="478"/>
    </location>
</feature>
<keyword evidence="2" id="KW-0732">Signal</keyword>
<dbReference type="InterPro" id="IPR013424">
    <property type="entry name" value="Ice-binding_C"/>
</dbReference>
<organism evidence="3 4">
    <name type="scientific">Intestinicryptomonas porci</name>
    <dbReference type="NCBI Taxonomy" id="2926320"/>
    <lineage>
        <taxon>Bacteria</taxon>
        <taxon>Pseudomonadati</taxon>
        <taxon>Verrucomicrobiota</taxon>
        <taxon>Opitutia</taxon>
        <taxon>Opitutales</taxon>
        <taxon>Intestinicryptomonaceae</taxon>
        <taxon>Intestinicryptomonas</taxon>
    </lineage>
</organism>
<evidence type="ECO:0000256" key="1">
    <source>
        <dbReference type="SAM" id="Phobius"/>
    </source>
</evidence>
<evidence type="ECO:0000313" key="3">
    <source>
        <dbReference type="EMBL" id="MDX8416018.1"/>
    </source>
</evidence>
<dbReference type="Proteomes" id="UP001275932">
    <property type="component" value="Unassembled WGS sequence"/>
</dbReference>
<accession>A0ABU4WID0</accession>
<dbReference type="NCBIfam" id="TIGR02595">
    <property type="entry name" value="PEP_CTERM"/>
    <property type="match status" value="1"/>
</dbReference>
<name>A0ABU4WID0_9BACT</name>
<evidence type="ECO:0000256" key="2">
    <source>
        <dbReference type="SAM" id="SignalP"/>
    </source>
</evidence>
<evidence type="ECO:0000313" key="4">
    <source>
        <dbReference type="Proteomes" id="UP001275932"/>
    </source>
</evidence>
<dbReference type="EMBL" id="JALBUT010000008">
    <property type="protein sequence ID" value="MDX8416018.1"/>
    <property type="molecule type" value="Genomic_DNA"/>
</dbReference>
<feature type="signal peptide" evidence="2">
    <location>
        <begin position="1"/>
        <end position="19"/>
    </location>
</feature>
<comment type="caution">
    <text evidence="3">The sequence shown here is derived from an EMBL/GenBank/DDBJ whole genome shotgun (WGS) entry which is preliminary data.</text>
</comment>
<keyword evidence="1" id="KW-1133">Transmembrane helix</keyword>
<dbReference type="RefSeq" id="WP_370397472.1">
    <property type="nucleotide sequence ID" value="NZ_JALBUT010000008.1"/>
</dbReference>
<reference evidence="3 4" key="1">
    <citation type="submission" date="2022-03" db="EMBL/GenBank/DDBJ databases">
        <title>Novel taxa within the pig intestine.</title>
        <authorList>
            <person name="Wylensek D."/>
            <person name="Bishof K."/>
            <person name="Afrizal A."/>
            <person name="Clavel T."/>
        </authorList>
    </citation>
    <scope>NUCLEOTIDE SEQUENCE [LARGE SCALE GENOMIC DNA]</scope>
    <source>
        <strain evidence="3 4">CLA-KB-P66</strain>
    </source>
</reference>
<keyword evidence="1" id="KW-0472">Membrane</keyword>
<keyword evidence="4" id="KW-1185">Reference proteome</keyword>
<protein>
    <submittedName>
        <fullName evidence="3">PEP-CTERM sorting domain-containing protein</fullName>
    </submittedName>
</protein>
<feature type="chain" id="PRO_5046590385" evidence="2">
    <location>
        <begin position="20"/>
        <end position="482"/>
    </location>
</feature>
<proteinExistence type="predicted"/>
<sequence length="482" mass="51031">MKKHVLAASALAATSLVFAAQEITVSGGNFISSNNNNYRYSDTIFNFAEGTNTGSFIFWADSRTADIAFTDGTVVNGAVLVGDKEANPLTWGRVASNPNGTNVRIGWNNVSSYDATIEVSGNSSVAIGGNWIQLTNGFGALESGKVQTKLYNEDSSSKSYVHIDKLEMGLSGLENSTLVNSFEIGSNAEFWTKSGIDIGKNGTSTQSTGGTVKVEMVGENNAMYVYGDSHIGNNNASAGDTFVYAKGTGSAQSGFYQDGGMIIHLSKKSDATMTSAVILDGNVEFKRPGGAHITLNIGTDSNSAGGEASFQVKGANNFASIWNATLFNASATGGKATLLIEGSGSTINVNSDLKVYGSGIVDGKIVGGELRFNIDDTGISTLFANKFSVFEGIITVDFTQILLNEVESEFTILKSNNSLADLFTNDSFNFIKRDESDIVSWSLSEDSKSLIISYVSTIPEPSTYAAIFGAIALAFAAYRRRK</sequence>
<keyword evidence="1" id="KW-0812">Transmembrane</keyword>